<name>A0A370I4F2_9NOCA</name>
<evidence type="ECO:0000313" key="2">
    <source>
        <dbReference type="Proteomes" id="UP000254869"/>
    </source>
</evidence>
<comment type="caution">
    <text evidence="1">The sequence shown here is derived from an EMBL/GenBank/DDBJ whole genome shotgun (WGS) entry which is preliminary data.</text>
</comment>
<proteinExistence type="predicted"/>
<accession>A0A370I4F2</accession>
<dbReference type="EMBL" id="QQBC01000008">
    <property type="protein sequence ID" value="RDI64214.1"/>
    <property type="molecule type" value="Genomic_DNA"/>
</dbReference>
<dbReference type="InterPro" id="IPR024520">
    <property type="entry name" value="DUF3558"/>
</dbReference>
<evidence type="ECO:0000313" key="1">
    <source>
        <dbReference type="EMBL" id="RDI64214.1"/>
    </source>
</evidence>
<dbReference type="Pfam" id="PF12079">
    <property type="entry name" value="DUF3558"/>
    <property type="match status" value="1"/>
</dbReference>
<organism evidence="1 2">
    <name type="scientific">Nocardia pseudobrasiliensis</name>
    <dbReference type="NCBI Taxonomy" id="45979"/>
    <lineage>
        <taxon>Bacteria</taxon>
        <taxon>Bacillati</taxon>
        <taxon>Actinomycetota</taxon>
        <taxon>Actinomycetes</taxon>
        <taxon>Mycobacteriales</taxon>
        <taxon>Nocardiaceae</taxon>
        <taxon>Nocardia</taxon>
    </lineage>
</organism>
<sequence length="163" mass="16850">MILAAGVLAAVAGCSSGTTPEARDVPADENQLVNCGPETETEIAKLVHASSVRAQGGPTICAWEGEYADGGGVVDITYAWLANDSLLRDSQVAAEFGYRTEHLVLSSFGGLLWRDPRDPGSCGISAADSGTVTYWVQNRSHTAQPDPCAAATGLALATVKLDG</sequence>
<keyword evidence="2" id="KW-1185">Reference proteome</keyword>
<gene>
    <name evidence="1" type="ORF">DFR76_10846</name>
</gene>
<dbReference type="AlphaFoldDB" id="A0A370I4F2"/>
<dbReference type="STRING" id="1210086.GCA_001613105_02618"/>
<dbReference type="Proteomes" id="UP000254869">
    <property type="component" value="Unassembled WGS sequence"/>
</dbReference>
<protein>
    <submittedName>
        <fullName evidence="1">Uncharacterized protein DUF3558</fullName>
    </submittedName>
</protein>
<reference evidence="1 2" key="1">
    <citation type="submission" date="2018-07" db="EMBL/GenBank/DDBJ databases">
        <title>Genomic Encyclopedia of Type Strains, Phase IV (KMG-IV): sequencing the most valuable type-strain genomes for metagenomic binning, comparative biology and taxonomic classification.</title>
        <authorList>
            <person name="Goeker M."/>
        </authorList>
    </citation>
    <scope>NUCLEOTIDE SEQUENCE [LARGE SCALE GENOMIC DNA]</scope>
    <source>
        <strain evidence="1 2">DSM 44290</strain>
    </source>
</reference>